<name>A0A7W7I0Q7_9ACTN</name>
<proteinExistence type="predicted"/>
<reference evidence="1 2" key="1">
    <citation type="submission" date="2020-08" db="EMBL/GenBank/DDBJ databases">
        <title>Sequencing the genomes of 1000 actinobacteria strains.</title>
        <authorList>
            <person name="Klenk H.-P."/>
        </authorList>
    </citation>
    <scope>NUCLEOTIDE SEQUENCE [LARGE SCALE GENOMIC DNA]</scope>
    <source>
        <strain evidence="1 2">DSM 43149</strain>
    </source>
</reference>
<dbReference type="AlphaFoldDB" id="A0A7W7I0Q7"/>
<evidence type="ECO:0000313" key="2">
    <source>
        <dbReference type="Proteomes" id="UP000578112"/>
    </source>
</evidence>
<keyword evidence="2" id="KW-1185">Reference proteome</keyword>
<dbReference type="EMBL" id="JACHNH010000001">
    <property type="protein sequence ID" value="MBB4764220.1"/>
    <property type="molecule type" value="Genomic_DNA"/>
</dbReference>
<sequence>MTAAEDSPTWPLDKLNALRLGRRLVTEVASSGPGRRAFIDVRPVATGADADARGQGWARSDRGRAFELTHWEYDADRVDGFDYDIGAVLVRSMTVTDEAHLMVALETWNLRPERFLHPWQTGDPR</sequence>
<dbReference type="Proteomes" id="UP000578112">
    <property type="component" value="Unassembled WGS sequence"/>
</dbReference>
<comment type="caution">
    <text evidence="1">The sequence shown here is derived from an EMBL/GenBank/DDBJ whole genome shotgun (WGS) entry which is preliminary data.</text>
</comment>
<gene>
    <name evidence="1" type="ORF">BJ971_004776</name>
</gene>
<protein>
    <submittedName>
        <fullName evidence="1">Uncharacterized protein</fullName>
    </submittedName>
</protein>
<organism evidence="1 2">
    <name type="scientific">Actinoplanes digitatis</name>
    <dbReference type="NCBI Taxonomy" id="1868"/>
    <lineage>
        <taxon>Bacteria</taxon>
        <taxon>Bacillati</taxon>
        <taxon>Actinomycetota</taxon>
        <taxon>Actinomycetes</taxon>
        <taxon>Micromonosporales</taxon>
        <taxon>Micromonosporaceae</taxon>
        <taxon>Actinoplanes</taxon>
    </lineage>
</organism>
<accession>A0A7W7I0Q7</accession>
<evidence type="ECO:0000313" key="1">
    <source>
        <dbReference type="EMBL" id="MBB4764220.1"/>
    </source>
</evidence>
<dbReference type="RefSeq" id="WP_203709670.1">
    <property type="nucleotide sequence ID" value="NZ_BOMK01000075.1"/>
</dbReference>